<evidence type="ECO:0000259" key="5">
    <source>
        <dbReference type="PROSITE" id="PS01124"/>
    </source>
</evidence>
<dbReference type="CDD" id="cd03137">
    <property type="entry name" value="GATase1_AraC_1"/>
    <property type="match status" value="1"/>
</dbReference>
<dbReference type="PROSITE" id="PS01124">
    <property type="entry name" value="HTH_ARAC_FAMILY_2"/>
    <property type="match status" value="1"/>
</dbReference>
<dbReference type="Pfam" id="PF01965">
    <property type="entry name" value="DJ-1_PfpI"/>
    <property type="match status" value="1"/>
</dbReference>
<evidence type="ECO:0000256" key="2">
    <source>
        <dbReference type="ARBA" id="ARBA00023125"/>
    </source>
</evidence>
<dbReference type="Proteomes" id="UP000632535">
    <property type="component" value="Unassembled WGS sequence"/>
</dbReference>
<evidence type="ECO:0000256" key="1">
    <source>
        <dbReference type="ARBA" id="ARBA00023015"/>
    </source>
</evidence>
<dbReference type="EMBL" id="BMDG01000003">
    <property type="protein sequence ID" value="GGI06287.1"/>
    <property type="molecule type" value="Genomic_DNA"/>
</dbReference>
<keyword evidence="7" id="KW-1185">Reference proteome</keyword>
<keyword evidence="1" id="KW-0805">Transcription regulation</keyword>
<feature type="compositionally biased region" description="Basic and acidic residues" evidence="4">
    <location>
        <begin position="92"/>
        <end position="104"/>
    </location>
</feature>
<evidence type="ECO:0000313" key="7">
    <source>
        <dbReference type="Proteomes" id="UP000632535"/>
    </source>
</evidence>
<feature type="region of interest" description="Disordered" evidence="4">
    <location>
        <begin position="324"/>
        <end position="345"/>
    </location>
</feature>
<evidence type="ECO:0000313" key="6">
    <source>
        <dbReference type="EMBL" id="GGI06287.1"/>
    </source>
</evidence>
<dbReference type="InterPro" id="IPR002818">
    <property type="entry name" value="DJ-1/PfpI"/>
</dbReference>
<name>A0ABQ2B2D8_9MICO</name>
<dbReference type="RefSeq" id="WP_188522608.1">
    <property type="nucleotide sequence ID" value="NZ_BMDG01000003.1"/>
</dbReference>
<feature type="region of interest" description="Disordered" evidence="4">
    <location>
        <begin position="83"/>
        <end position="104"/>
    </location>
</feature>
<dbReference type="SUPFAM" id="SSF52317">
    <property type="entry name" value="Class I glutamine amidotransferase-like"/>
    <property type="match status" value="1"/>
</dbReference>
<protein>
    <submittedName>
        <fullName evidence="6">AraC family transcriptional regulator</fullName>
    </submittedName>
</protein>
<sequence length="345" mass="37504">MTTAPRRHRVAVLVRSGVMPLELGAVHQLFGVARDADGRRLYDVRTCAARPGPVRTDADFGLDVPHGLAALASADTVVVPASHELDESTDEATDRTPDEAPPGEERLLAGVRPDARIASICTGAFVLARAGLLDGRRATTHWLSAERFRRAFPRVRLDPDVLFTQDGRIFTSAGEAAGIDLCLHLIRSDHGAAVANDVARRTVVPPFREGGQAQYVDVPVPEPAGEHTGAARAWALENLHEPLTLERLARRAAMSTRTFTRRFRQEVGLSPGAWLAQQRLVRARDLLERTDLPVDAVARRAGFGTGASLRQHFARTLGVSPAGYRATFGPGTRHQKVTRPHPRVP</sequence>
<dbReference type="InterPro" id="IPR052158">
    <property type="entry name" value="INH-QAR"/>
</dbReference>
<feature type="domain" description="HTH araC/xylS-type" evidence="5">
    <location>
        <begin position="229"/>
        <end position="327"/>
    </location>
</feature>
<organism evidence="6 7">
    <name type="scientific">Isoptericola cucumis</name>
    <dbReference type="NCBI Taxonomy" id="1776856"/>
    <lineage>
        <taxon>Bacteria</taxon>
        <taxon>Bacillati</taxon>
        <taxon>Actinomycetota</taxon>
        <taxon>Actinomycetes</taxon>
        <taxon>Micrococcales</taxon>
        <taxon>Promicromonosporaceae</taxon>
        <taxon>Isoptericola</taxon>
    </lineage>
</organism>
<dbReference type="Gene3D" id="3.40.50.880">
    <property type="match status" value="1"/>
</dbReference>
<dbReference type="PANTHER" id="PTHR43130">
    <property type="entry name" value="ARAC-FAMILY TRANSCRIPTIONAL REGULATOR"/>
    <property type="match status" value="1"/>
</dbReference>
<dbReference type="PANTHER" id="PTHR43130:SF3">
    <property type="entry name" value="HTH-TYPE TRANSCRIPTIONAL REGULATOR RV1931C"/>
    <property type="match status" value="1"/>
</dbReference>
<dbReference type="SUPFAM" id="SSF46689">
    <property type="entry name" value="Homeodomain-like"/>
    <property type="match status" value="2"/>
</dbReference>
<dbReference type="InterPro" id="IPR009057">
    <property type="entry name" value="Homeodomain-like_sf"/>
</dbReference>
<evidence type="ECO:0000256" key="4">
    <source>
        <dbReference type="SAM" id="MobiDB-lite"/>
    </source>
</evidence>
<dbReference type="SMART" id="SM00342">
    <property type="entry name" value="HTH_ARAC"/>
    <property type="match status" value="1"/>
</dbReference>
<comment type="caution">
    <text evidence="6">The sequence shown here is derived from an EMBL/GenBank/DDBJ whole genome shotgun (WGS) entry which is preliminary data.</text>
</comment>
<feature type="compositionally biased region" description="Basic residues" evidence="4">
    <location>
        <begin position="333"/>
        <end position="345"/>
    </location>
</feature>
<keyword evidence="2" id="KW-0238">DNA-binding</keyword>
<evidence type="ECO:0000256" key="3">
    <source>
        <dbReference type="ARBA" id="ARBA00023163"/>
    </source>
</evidence>
<dbReference type="InterPro" id="IPR029062">
    <property type="entry name" value="Class_I_gatase-like"/>
</dbReference>
<gene>
    <name evidence="6" type="ORF">GCM10007368_10410</name>
</gene>
<dbReference type="Pfam" id="PF12833">
    <property type="entry name" value="HTH_18"/>
    <property type="match status" value="1"/>
</dbReference>
<accession>A0ABQ2B2D8</accession>
<dbReference type="PROSITE" id="PS00041">
    <property type="entry name" value="HTH_ARAC_FAMILY_1"/>
    <property type="match status" value="1"/>
</dbReference>
<keyword evidence="3" id="KW-0804">Transcription</keyword>
<dbReference type="InterPro" id="IPR018060">
    <property type="entry name" value="HTH_AraC"/>
</dbReference>
<reference evidence="7" key="1">
    <citation type="journal article" date="2019" name="Int. J. Syst. Evol. Microbiol.">
        <title>The Global Catalogue of Microorganisms (GCM) 10K type strain sequencing project: providing services to taxonomists for standard genome sequencing and annotation.</title>
        <authorList>
            <consortium name="The Broad Institute Genomics Platform"/>
            <consortium name="The Broad Institute Genome Sequencing Center for Infectious Disease"/>
            <person name="Wu L."/>
            <person name="Ma J."/>
        </authorList>
    </citation>
    <scope>NUCLEOTIDE SEQUENCE [LARGE SCALE GENOMIC DNA]</scope>
    <source>
        <strain evidence="7">CCM 8653</strain>
    </source>
</reference>
<dbReference type="Gene3D" id="1.10.10.60">
    <property type="entry name" value="Homeodomain-like"/>
    <property type="match status" value="1"/>
</dbReference>
<dbReference type="InterPro" id="IPR018062">
    <property type="entry name" value="HTH_AraC-typ_CS"/>
</dbReference>
<proteinExistence type="predicted"/>